<organism evidence="1 2">
    <name type="scientific">Lentinula lateritia</name>
    <dbReference type="NCBI Taxonomy" id="40482"/>
    <lineage>
        <taxon>Eukaryota</taxon>
        <taxon>Fungi</taxon>
        <taxon>Dikarya</taxon>
        <taxon>Basidiomycota</taxon>
        <taxon>Agaricomycotina</taxon>
        <taxon>Agaricomycetes</taxon>
        <taxon>Agaricomycetidae</taxon>
        <taxon>Agaricales</taxon>
        <taxon>Marasmiineae</taxon>
        <taxon>Omphalotaceae</taxon>
        <taxon>Lentinula</taxon>
    </lineage>
</organism>
<sequence>KLDHILQLNSSNSYLSNFSCCTPGFSDVSDQKLGLVTTWTNVWGVYRDMCLVCTSLRNGSWRGNSMQSYSMLNGAKNWGNWGLIRQEGDDDLALSMIASNFERA</sequence>
<gene>
    <name evidence="1" type="ORF">C8R41DRAFT_772820</name>
</gene>
<proteinExistence type="predicted"/>
<name>A0ABQ8V7P2_9AGAR</name>
<feature type="non-terminal residue" evidence="1">
    <location>
        <position position="1"/>
    </location>
</feature>
<dbReference type="Proteomes" id="UP001150217">
    <property type="component" value="Unassembled WGS sequence"/>
</dbReference>
<evidence type="ECO:0000313" key="1">
    <source>
        <dbReference type="EMBL" id="KAJ4477979.1"/>
    </source>
</evidence>
<dbReference type="EMBL" id="JANVFT010000066">
    <property type="protein sequence ID" value="KAJ4477979.1"/>
    <property type="molecule type" value="Genomic_DNA"/>
</dbReference>
<evidence type="ECO:0000313" key="2">
    <source>
        <dbReference type="Proteomes" id="UP001150217"/>
    </source>
</evidence>
<accession>A0ABQ8V7P2</accession>
<keyword evidence="2" id="KW-1185">Reference proteome</keyword>
<reference evidence="1" key="1">
    <citation type="submission" date="2022-08" db="EMBL/GenBank/DDBJ databases">
        <title>A Global Phylogenomic Analysis of the Shiitake Genus Lentinula.</title>
        <authorList>
            <consortium name="DOE Joint Genome Institute"/>
            <person name="Sierra-Patev S."/>
            <person name="Min B."/>
            <person name="Naranjo-Ortiz M."/>
            <person name="Looney B."/>
            <person name="Konkel Z."/>
            <person name="Slot J.C."/>
            <person name="Sakamoto Y."/>
            <person name="Steenwyk J.L."/>
            <person name="Rokas A."/>
            <person name="Carro J."/>
            <person name="Camarero S."/>
            <person name="Ferreira P."/>
            <person name="Molpeceres G."/>
            <person name="Ruiz-Duenas F.J."/>
            <person name="Serrano A."/>
            <person name="Henrissat B."/>
            <person name="Drula E."/>
            <person name="Hughes K.W."/>
            <person name="Mata J.L."/>
            <person name="Ishikawa N.K."/>
            <person name="Vargas-Isla R."/>
            <person name="Ushijima S."/>
            <person name="Smith C.A."/>
            <person name="Ahrendt S."/>
            <person name="Andreopoulos W."/>
            <person name="He G."/>
            <person name="Labutti K."/>
            <person name="Lipzen A."/>
            <person name="Ng V."/>
            <person name="Riley R."/>
            <person name="Sandor L."/>
            <person name="Barry K."/>
            <person name="Martinez A.T."/>
            <person name="Xiao Y."/>
            <person name="Gibbons J.G."/>
            <person name="Terashima K."/>
            <person name="Grigoriev I.V."/>
            <person name="Hibbett D.S."/>
        </authorList>
    </citation>
    <scope>NUCLEOTIDE SEQUENCE</scope>
    <source>
        <strain evidence="1">RHP3577 ss4</strain>
    </source>
</reference>
<comment type="caution">
    <text evidence="1">The sequence shown here is derived from an EMBL/GenBank/DDBJ whole genome shotgun (WGS) entry which is preliminary data.</text>
</comment>
<protein>
    <submittedName>
        <fullName evidence="1">Uncharacterized protein</fullName>
    </submittedName>
</protein>